<evidence type="ECO:0000259" key="8">
    <source>
        <dbReference type="Pfam" id="PF02770"/>
    </source>
</evidence>
<evidence type="ECO:0000259" key="7">
    <source>
        <dbReference type="Pfam" id="PF00441"/>
    </source>
</evidence>
<dbReference type="SUPFAM" id="SSF56645">
    <property type="entry name" value="Acyl-CoA dehydrogenase NM domain-like"/>
    <property type="match status" value="1"/>
</dbReference>
<dbReference type="PANTHER" id="PTHR43884:SF12">
    <property type="entry name" value="ISOVALERYL-COA DEHYDROGENASE, MITOCHONDRIAL-RELATED"/>
    <property type="match status" value="1"/>
</dbReference>
<feature type="domain" description="Acyl-CoA dehydrogenase/oxidase N-terminal" evidence="9">
    <location>
        <begin position="13"/>
        <end position="123"/>
    </location>
</feature>
<dbReference type="InterPro" id="IPR013786">
    <property type="entry name" value="AcylCoA_DH/ox_N"/>
</dbReference>
<comment type="caution">
    <text evidence="10">The sequence shown here is derived from an EMBL/GenBank/DDBJ whole genome shotgun (WGS) entry which is preliminary data.</text>
</comment>
<dbReference type="EMBL" id="MASR01000001">
    <property type="protein sequence ID" value="OFE12075.1"/>
    <property type="molecule type" value="Genomic_DNA"/>
</dbReference>
<organism evidence="10 11">
    <name type="scientific">Pseudohongiella acticola</name>
    <dbReference type="NCBI Taxonomy" id="1524254"/>
    <lineage>
        <taxon>Bacteria</taxon>
        <taxon>Pseudomonadati</taxon>
        <taxon>Pseudomonadota</taxon>
        <taxon>Gammaproteobacteria</taxon>
        <taxon>Pseudomonadales</taxon>
        <taxon>Pseudohongiellaceae</taxon>
        <taxon>Pseudohongiella</taxon>
    </lineage>
</organism>
<comment type="similarity">
    <text evidence="2 6">Belongs to the acyl-CoA dehydrogenase family.</text>
</comment>
<dbReference type="PROSITE" id="PS00073">
    <property type="entry name" value="ACYL_COA_DH_2"/>
    <property type="match status" value="1"/>
</dbReference>
<keyword evidence="4 6" id="KW-0274">FAD</keyword>
<dbReference type="FunFam" id="1.10.540.10:FF:000026">
    <property type="entry name" value="Acyl-CoA dehydrogenase medium chain"/>
    <property type="match status" value="1"/>
</dbReference>
<protein>
    <submittedName>
        <fullName evidence="10">Acyl-CoA dehydrogenase</fullName>
    </submittedName>
</protein>
<dbReference type="Gene3D" id="1.10.540.10">
    <property type="entry name" value="Acyl-CoA dehydrogenase/oxidase, N-terminal domain"/>
    <property type="match status" value="1"/>
</dbReference>
<comment type="cofactor">
    <cofactor evidence="1 6">
        <name>FAD</name>
        <dbReference type="ChEBI" id="CHEBI:57692"/>
    </cofactor>
</comment>
<dbReference type="InterPro" id="IPR006091">
    <property type="entry name" value="Acyl-CoA_Oxase/DH_mid-dom"/>
</dbReference>
<dbReference type="Pfam" id="PF02770">
    <property type="entry name" value="Acyl-CoA_dh_M"/>
    <property type="match status" value="1"/>
</dbReference>
<evidence type="ECO:0000256" key="4">
    <source>
        <dbReference type="ARBA" id="ARBA00022827"/>
    </source>
</evidence>
<dbReference type="GO" id="GO:0050660">
    <property type="term" value="F:flavin adenine dinucleotide binding"/>
    <property type="evidence" value="ECO:0007669"/>
    <property type="project" value="InterPro"/>
</dbReference>
<sequence length="387" mass="43083">MSNYEHTPPWMNEELNIMRSHIARFFEREFVPHVKRWDEQGMVDREAWLKAGEAGILCASIPVEYGGGGGDFRHEMVIEEEMARAGVTGIGNSVHSGIVAHYVLNYGSEEQKQRWLPKMASGELVGAIAMTEPGTGSDLQAVSTTAIKSQGGYFINGQKTFLTNGQLANLICVVVKTDADAGSKGISLLMLETESDAAKASFKRGRNLEKIGLKAQDTSEAFFDNVFVPEGNLLGESEGLGFVQLMEQLPQERLIIAVSACVAMERALDYTREYVKERKAFGKRIADFQNTQFKLAERLTEAKIARVFVDDCAMKLLEGKLDASTAAMAKWWTTQKQCEIVDECLQFFGGYGYMMEYPIAKMYIDARIQKIYGGSNEIMKLLIARDL</sequence>
<dbReference type="FunFam" id="1.20.140.10:FF:000001">
    <property type="entry name" value="Acyl-CoA dehydrogenase"/>
    <property type="match status" value="1"/>
</dbReference>
<evidence type="ECO:0000313" key="11">
    <source>
        <dbReference type="Proteomes" id="UP000175669"/>
    </source>
</evidence>
<name>A0A1E8CIF8_9GAMM</name>
<keyword evidence="3 6" id="KW-0285">Flavoprotein</keyword>
<evidence type="ECO:0000256" key="5">
    <source>
        <dbReference type="ARBA" id="ARBA00023002"/>
    </source>
</evidence>
<dbReference type="RefSeq" id="WP_070115699.1">
    <property type="nucleotide sequence ID" value="NZ_CAXATG010000002.1"/>
</dbReference>
<feature type="domain" description="Acyl-CoA dehydrogenase/oxidase C-terminal" evidence="7">
    <location>
        <begin position="241"/>
        <end position="386"/>
    </location>
</feature>
<keyword evidence="11" id="KW-1185">Reference proteome</keyword>
<dbReference type="InterPro" id="IPR036250">
    <property type="entry name" value="AcylCo_DH-like_C"/>
</dbReference>
<dbReference type="Gene3D" id="1.20.140.10">
    <property type="entry name" value="Butyryl-CoA Dehydrogenase, subunit A, domain 3"/>
    <property type="match status" value="1"/>
</dbReference>
<evidence type="ECO:0000256" key="1">
    <source>
        <dbReference type="ARBA" id="ARBA00001974"/>
    </source>
</evidence>
<dbReference type="FunFam" id="2.40.110.10:FF:000002">
    <property type="entry name" value="Acyl-CoA dehydrogenase fadE12"/>
    <property type="match status" value="1"/>
</dbReference>
<accession>A0A1E8CIF8</accession>
<gene>
    <name evidence="10" type="ORF">PHACT_02110</name>
</gene>
<dbReference type="PANTHER" id="PTHR43884">
    <property type="entry name" value="ACYL-COA DEHYDROGENASE"/>
    <property type="match status" value="1"/>
</dbReference>
<dbReference type="GO" id="GO:0003995">
    <property type="term" value="F:acyl-CoA dehydrogenase activity"/>
    <property type="evidence" value="ECO:0007669"/>
    <property type="project" value="InterPro"/>
</dbReference>
<dbReference type="InterPro" id="IPR009100">
    <property type="entry name" value="AcylCoA_DH/oxidase_NM_dom_sf"/>
</dbReference>
<dbReference type="InterPro" id="IPR009075">
    <property type="entry name" value="AcylCo_DH/oxidase_C"/>
</dbReference>
<keyword evidence="5 6" id="KW-0560">Oxidoreductase</keyword>
<evidence type="ECO:0000259" key="9">
    <source>
        <dbReference type="Pfam" id="PF02771"/>
    </source>
</evidence>
<dbReference type="STRING" id="1524254.PHACT_02110"/>
<feature type="domain" description="Acyl-CoA oxidase/dehydrogenase middle" evidence="8">
    <location>
        <begin position="127"/>
        <end position="226"/>
    </location>
</feature>
<dbReference type="OrthoDB" id="9775090at2"/>
<reference evidence="11" key="1">
    <citation type="submission" date="2016-07" db="EMBL/GenBank/DDBJ databases">
        <authorList>
            <person name="Florea S."/>
            <person name="Webb J.S."/>
            <person name="Jaromczyk J."/>
            <person name="Schardl C.L."/>
        </authorList>
    </citation>
    <scope>NUCLEOTIDE SEQUENCE [LARGE SCALE GENOMIC DNA]</scope>
    <source>
        <strain evidence="11">KCTC 42131</strain>
    </source>
</reference>
<dbReference type="Pfam" id="PF00441">
    <property type="entry name" value="Acyl-CoA_dh_1"/>
    <property type="match status" value="1"/>
</dbReference>
<dbReference type="AlphaFoldDB" id="A0A1E8CIF8"/>
<dbReference type="Gene3D" id="2.40.110.10">
    <property type="entry name" value="Butyryl-CoA Dehydrogenase, subunit A, domain 2"/>
    <property type="match status" value="1"/>
</dbReference>
<dbReference type="InterPro" id="IPR006089">
    <property type="entry name" value="Acyl-CoA_DH_CS"/>
</dbReference>
<evidence type="ECO:0000256" key="6">
    <source>
        <dbReference type="RuleBase" id="RU362125"/>
    </source>
</evidence>
<dbReference type="SUPFAM" id="SSF47203">
    <property type="entry name" value="Acyl-CoA dehydrogenase C-terminal domain-like"/>
    <property type="match status" value="1"/>
</dbReference>
<proteinExistence type="inferred from homology"/>
<evidence type="ECO:0000313" key="10">
    <source>
        <dbReference type="EMBL" id="OFE12075.1"/>
    </source>
</evidence>
<dbReference type="InterPro" id="IPR037069">
    <property type="entry name" value="AcylCoA_DH/ox_N_sf"/>
</dbReference>
<dbReference type="InterPro" id="IPR046373">
    <property type="entry name" value="Acyl-CoA_Oxase/DH_mid-dom_sf"/>
</dbReference>
<evidence type="ECO:0000256" key="3">
    <source>
        <dbReference type="ARBA" id="ARBA00022630"/>
    </source>
</evidence>
<dbReference type="Pfam" id="PF02771">
    <property type="entry name" value="Acyl-CoA_dh_N"/>
    <property type="match status" value="1"/>
</dbReference>
<dbReference type="Proteomes" id="UP000175669">
    <property type="component" value="Unassembled WGS sequence"/>
</dbReference>
<evidence type="ECO:0000256" key="2">
    <source>
        <dbReference type="ARBA" id="ARBA00009347"/>
    </source>
</evidence>